<gene>
    <name evidence="2" type="ORF">HNV28_17055</name>
</gene>
<dbReference type="AlphaFoldDB" id="A0A7Y4IJJ3"/>
<protein>
    <submittedName>
        <fullName evidence="2">Rhodanese-like domain-containing protein</fullName>
    </submittedName>
</protein>
<dbReference type="InterPro" id="IPR036873">
    <property type="entry name" value="Rhodanese-like_dom_sf"/>
</dbReference>
<comment type="caution">
    <text evidence="2">The sequence shown here is derived from an EMBL/GenBank/DDBJ whole genome shotgun (WGS) entry which is preliminary data.</text>
</comment>
<dbReference type="Gene3D" id="3.40.250.10">
    <property type="entry name" value="Rhodanese-like domain"/>
    <property type="match status" value="1"/>
</dbReference>
<sequence>MALRVARRDPAEVTVEPIIVCAELYMRLGDDEVLVLDCRDAADWERYEQHIPGALRMTSAEIARDHHMLPDDELIVLCGCSPDGRDTRRVCRLLRMKGREAVCLDGGLLAWVTGGFPTERHSRAPVAAMPR</sequence>
<proteinExistence type="predicted"/>
<organism evidence="2 3">
    <name type="scientific">Myxococcus xanthus</name>
    <dbReference type="NCBI Taxonomy" id="34"/>
    <lineage>
        <taxon>Bacteria</taxon>
        <taxon>Pseudomonadati</taxon>
        <taxon>Myxococcota</taxon>
        <taxon>Myxococcia</taxon>
        <taxon>Myxococcales</taxon>
        <taxon>Cystobacterineae</taxon>
        <taxon>Myxococcaceae</taxon>
        <taxon>Myxococcus</taxon>
    </lineage>
</organism>
<evidence type="ECO:0000313" key="3">
    <source>
        <dbReference type="Proteomes" id="UP000533080"/>
    </source>
</evidence>
<dbReference type="SUPFAM" id="SSF52821">
    <property type="entry name" value="Rhodanese/Cell cycle control phosphatase"/>
    <property type="match status" value="1"/>
</dbReference>
<evidence type="ECO:0000259" key="1">
    <source>
        <dbReference type="PROSITE" id="PS50206"/>
    </source>
</evidence>
<dbReference type="Pfam" id="PF00581">
    <property type="entry name" value="Rhodanese"/>
    <property type="match status" value="1"/>
</dbReference>
<feature type="domain" description="Rhodanese" evidence="1">
    <location>
        <begin position="29"/>
        <end position="120"/>
    </location>
</feature>
<name>A0A7Y4IJJ3_MYXXA</name>
<accession>A0A7Y4IJJ3</accession>
<dbReference type="EMBL" id="JABFNT010000049">
    <property type="protein sequence ID" value="NOJ80030.1"/>
    <property type="molecule type" value="Genomic_DNA"/>
</dbReference>
<dbReference type="InterPro" id="IPR001763">
    <property type="entry name" value="Rhodanese-like_dom"/>
</dbReference>
<dbReference type="CDD" id="cd00158">
    <property type="entry name" value="RHOD"/>
    <property type="match status" value="1"/>
</dbReference>
<reference evidence="2 3" key="1">
    <citation type="submission" date="2020-05" db="EMBL/GenBank/DDBJ databases">
        <authorList>
            <person name="Whitworth D."/>
        </authorList>
    </citation>
    <scope>NUCLEOTIDE SEQUENCE [LARGE SCALE GENOMIC DNA]</scope>
    <source>
        <strain evidence="2 3">AM005</strain>
    </source>
</reference>
<dbReference type="PROSITE" id="PS50206">
    <property type="entry name" value="RHODANESE_3"/>
    <property type="match status" value="1"/>
</dbReference>
<dbReference type="SMART" id="SM00450">
    <property type="entry name" value="RHOD"/>
    <property type="match status" value="1"/>
</dbReference>
<dbReference type="Proteomes" id="UP000533080">
    <property type="component" value="Unassembled WGS sequence"/>
</dbReference>
<evidence type="ECO:0000313" key="2">
    <source>
        <dbReference type="EMBL" id="NOJ80030.1"/>
    </source>
</evidence>